<evidence type="ECO:0000313" key="3">
    <source>
        <dbReference type="Proteomes" id="UP000192927"/>
    </source>
</evidence>
<dbReference type="SUPFAM" id="SSF63829">
    <property type="entry name" value="Calcium-dependent phosphotriesterase"/>
    <property type="match status" value="1"/>
</dbReference>
<evidence type="ECO:0000259" key="1">
    <source>
        <dbReference type="Pfam" id="PF08450"/>
    </source>
</evidence>
<dbReference type="Proteomes" id="UP000192927">
    <property type="component" value="Unassembled WGS sequence"/>
</dbReference>
<proteinExistence type="predicted"/>
<reference evidence="3" key="1">
    <citation type="submission" date="2017-03" db="EMBL/GenBank/DDBJ databases">
        <authorList>
            <person name="Sharma R."/>
            <person name="Thines M."/>
        </authorList>
    </citation>
    <scope>NUCLEOTIDE SEQUENCE [LARGE SCALE GENOMIC DNA]</scope>
</reference>
<protein>
    <submittedName>
        <fullName evidence="2">Smp-30 gluconolaconase lre-like region</fullName>
    </submittedName>
</protein>
<dbReference type="InterPro" id="IPR013658">
    <property type="entry name" value="SGL"/>
</dbReference>
<dbReference type="EMBL" id="FWEW01001153">
    <property type="protein sequence ID" value="SLM36597.1"/>
    <property type="molecule type" value="Genomic_DNA"/>
</dbReference>
<keyword evidence="3" id="KW-1185">Reference proteome</keyword>
<evidence type="ECO:0000313" key="2">
    <source>
        <dbReference type="EMBL" id="SLM36597.1"/>
    </source>
</evidence>
<dbReference type="Pfam" id="PF08450">
    <property type="entry name" value="SGL"/>
    <property type="match status" value="1"/>
</dbReference>
<dbReference type="InterPro" id="IPR011042">
    <property type="entry name" value="6-blade_b-propeller_TolB-like"/>
</dbReference>
<dbReference type="Gene3D" id="2.120.10.30">
    <property type="entry name" value="TolB, C-terminal domain"/>
    <property type="match status" value="1"/>
</dbReference>
<dbReference type="InterPro" id="IPR052988">
    <property type="entry name" value="Oryzine_lactonohydrolase"/>
</dbReference>
<dbReference type="PANTHER" id="PTHR47064:SF2">
    <property type="entry name" value="SMP-30_GLUCONOLACTONASE_LRE-LIKE REGION DOMAIN-CONTAINING PROTEIN-RELATED"/>
    <property type="match status" value="1"/>
</dbReference>
<dbReference type="PANTHER" id="PTHR47064">
    <property type="entry name" value="PUTATIVE (AFU_ORTHOLOGUE AFUA_1G08990)-RELATED"/>
    <property type="match status" value="1"/>
</dbReference>
<name>A0A1W5D0E1_9LECA</name>
<organism evidence="2 3">
    <name type="scientific">Lasallia pustulata</name>
    <dbReference type="NCBI Taxonomy" id="136370"/>
    <lineage>
        <taxon>Eukaryota</taxon>
        <taxon>Fungi</taxon>
        <taxon>Dikarya</taxon>
        <taxon>Ascomycota</taxon>
        <taxon>Pezizomycotina</taxon>
        <taxon>Lecanoromycetes</taxon>
        <taxon>OSLEUM clade</taxon>
        <taxon>Umbilicariomycetidae</taxon>
        <taxon>Umbilicariales</taxon>
        <taxon>Umbilicariaceae</taxon>
        <taxon>Lasallia</taxon>
    </lineage>
</organism>
<accession>A0A1W5D0E1</accession>
<feature type="domain" description="SMP-30/Gluconolactonase/LRE-like region" evidence="1">
    <location>
        <begin position="124"/>
        <end position="292"/>
    </location>
</feature>
<dbReference type="AlphaFoldDB" id="A0A1W5D0E1"/>
<sequence length="336" mass="36922">MAAPVVGFHVCHAAFSKITGPDPRISLCLEEPRLPLYHEAGVFIQSTGEYFVTSNLFPDETGKLAMVFSKIKITDGSYACERVPTEMSIGNGGVNYKDGILWCDYGSHTEVGGLVYMSIKPPYPIEPIVETFHGVPFNSVNDVVVAEDGAIWWTDPIYGYEQGLRPPPQLPAQVYRYDPSTKSVRAMADGFDRPNGICFSPEEKIVYVTDTGFVHHGDRSMDPTRASTIYAFDVMITAGQPFLVNRRLFAFAEGRAPDGIKCDIEGNVYSGCRDGINVWSPGGVLLGKILIEGGCCNFSFCRAGEIMAMNQTRLWRIQLAETTIGALLRIGPSRQP</sequence>